<proteinExistence type="predicted"/>
<protein>
    <submittedName>
        <fullName evidence="2">Uncharacterized protein</fullName>
    </submittedName>
</protein>
<gene>
    <name evidence="2" type="ORF">VNO77_23141</name>
</gene>
<evidence type="ECO:0000256" key="1">
    <source>
        <dbReference type="SAM" id="MobiDB-lite"/>
    </source>
</evidence>
<organism evidence="2 3">
    <name type="scientific">Canavalia gladiata</name>
    <name type="common">Sword bean</name>
    <name type="synonym">Dolichos gladiatus</name>
    <dbReference type="NCBI Taxonomy" id="3824"/>
    <lineage>
        <taxon>Eukaryota</taxon>
        <taxon>Viridiplantae</taxon>
        <taxon>Streptophyta</taxon>
        <taxon>Embryophyta</taxon>
        <taxon>Tracheophyta</taxon>
        <taxon>Spermatophyta</taxon>
        <taxon>Magnoliopsida</taxon>
        <taxon>eudicotyledons</taxon>
        <taxon>Gunneridae</taxon>
        <taxon>Pentapetalae</taxon>
        <taxon>rosids</taxon>
        <taxon>fabids</taxon>
        <taxon>Fabales</taxon>
        <taxon>Fabaceae</taxon>
        <taxon>Papilionoideae</taxon>
        <taxon>50 kb inversion clade</taxon>
        <taxon>NPAAA clade</taxon>
        <taxon>indigoferoid/millettioid clade</taxon>
        <taxon>Phaseoleae</taxon>
        <taxon>Canavalia</taxon>
    </lineage>
</organism>
<name>A0AAN9QBG5_CANGL</name>
<sequence length="152" mass="16828">MDVSWFIGVLIEWDGQGPEYSGEMQVIRDRSGAGFNNNYHKPDYLKVASSLGRSSPSDTTATVLYSKKLSSIALVRKAVARCLMLAVRIVHPESPLNNDNAKKVVETFEGSRAVSMPQLCKDSTMFFTLGRSRTSSHKPKMESLDSSQCVHL</sequence>
<dbReference type="EMBL" id="JAYMYQ010000005">
    <property type="protein sequence ID" value="KAK7328997.1"/>
    <property type="molecule type" value="Genomic_DNA"/>
</dbReference>
<comment type="caution">
    <text evidence="2">The sequence shown here is derived from an EMBL/GenBank/DDBJ whole genome shotgun (WGS) entry which is preliminary data.</text>
</comment>
<keyword evidence="3" id="KW-1185">Reference proteome</keyword>
<reference evidence="2 3" key="1">
    <citation type="submission" date="2024-01" db="EMBL/GenBank/DDBJ databases">
        <title>The genomes of 5 underutilized Papilionoideae crops provide insights into root nodulation and disease resistanc.</title>
        <authorList>
            <person name="Jiang F."/>
        </authorList>
    </citation>
    <scope>NUCLEOTIDE SEQUENCE [LARGE SCALE GENOMIC DNA]</scope>
    <source>
        <strain evidence="2">LVBAO_FW01</strain>
        <tissue evidence="2">Leaves</tissue>
    </source>
</reference>
<dbReference type="Proteomes" id="UP001367508">
    <property type="component" value="Unassembled WGS sequence"/>
</dbReference>
<feature type="region of interest" description="Disordered" evidence="1">
    <location>
        <begin position="132"/>
        <end position="152"/>
    </location>
</feature>
<evidence type="ECO:0000313" key="3">
    <source>
        <dbReference type="Proteomes" id="UP001367508"/>
    </source>
</evidence>
<accession>A0AAN9QBG5</accession>
<dbReference type="AlphaFoldDB" id="A0AAN9QBG5"/>
<evidence type="ECO:0000313" key="2">
    <source>
        <dbReference type="EMBL" id="KAK7328997.1"/>
    </source>
</evidence>